<accession>A0A4U8UC82</accession>
<keyword evidence="2" id="KW-1185">Reference proteome</keyword>
<dbReference type="AlphaFoldDB" id="A0A4U8UC82"/>
<reference evidence="1 2" key="1">
    <citation type="journal article" date="2014" name="Genome Announc.">
        <title>Draft genome sequences of eight enterohepatic helicobacter species isolated from both laboratory and wild rodents.</title>
        <authorList>
            <person name="Sheh A."/>
            <person name="Shen Z."/>
            <person name="Fox J.G."/>
        </authorList>
    </citation>
    <scope>NUCLEOTIDE SEQUENCE [LARGE SCALE GENOMIC DNA]</scope>
    <source>
        <strain evidence="1 2">MIT-03-7007</strain>
    </source>
</reference>
<evidence type="ECO:0000313" key="2">
    <source>
        <dbReference type="Proteomes" id="UP000029920"/>
    </source>
</evidence>
<protein>
    <submittedName>
        <fullName evidence="1">Phage tail assembly protein</fullName>
    </submittedName>
</protein>
<evidence type="ECO:0000313" key="1">
    <source>
        <dbReference type="EMBL" id="TLE14462.1"/>
    </source>
</evidence>
<dbReference type="InterPro" id="IPR019289">
    <property type="entry name" value="Phage_tail_E/E"/>
</dbReference>
<dbReference type="EMBL" id="JRPC02000024">
    <property type="protein sequence ID" value="TLE14462.1"/>
    <property type="molecule type" value="Genomic_DNA"/>
</dbReference>
<proteinExistence type="predicted"/>
<name>A0A4U8UC82_9HELI</name>
<dbReference type="Proteomes" id="UP000029920">
    <property type="component" value="Unassembled WGS sequence"/>
</dbReference>
<gene>
    <name evidence="1" type="ORF">LS72_008650</name>
</gene>
<organism evidence="1 2">
    <name type="scientific">Helicobacter apodemus</name>
    <dbReference type="NCBI Taxonomy" id="135569"/>
    <lineage>
        <taxon>Bacteria</taxon>
        <taxon>Pseudomonadati</taxon>
        <taxon>Campylobacterota</taxon>
        <taxon>Epsilonproteobacteria</taxon>
        <taxon>Campylobacterales</taxon>
        <taxon>Helicobacteraceae</taxon>
        <taxon>Helicobacter</taxon>
    </lineage>
</organism>
<comment type="caution">
    <text evidence="1">The sequence shown here is derived from an EMBL/GenBank/DDBJ whole genome shotgun (WGS) entry which is preliminary data.</text>
</comment>
<sequence length="72" mass="8093">MEKIIKLGNKEVKMRKPLVRDVRAICDIANDFEREIAMIANLTGISIDEIDNLELGDLAILQGALKELITKK</sequence>
<dbReference type="Pfam" id="PF10109">
    <property type="entry name" value="Phage_TAC_7"/>
    <property type="match status" value="1"/>
</dbReference>
<dbReference type="RefSeq" id="WP_034553525.1">
    <property type="nucleotide sequence ID" value="NZ_JRPC02000024.1"/>
</dbReference>